<dbReference type="GO" id="GO:0006584">
    <property type="term" value="P:catecholamine metabolic process"/>
    <property type="evidence" value="ECO:0007669"/>
    <property type="project" value="UniProtKB-KW"/>
</dbReference>
<dbReference type="GO" id="GO:0006805">
    <property type="term" value="P:xenobiotic metabolic process"/>
    <property type="evidence" value="ECO:0007669"/>
    <property type="project" value="UniProtKB-ARBA"/>
</dbReference>
<dbReference type="GO" id="GO:0005737">
    <property type="term" value="C:cytoplasm"/>
    <property type="evidence" value="ECO:0007669"/>
    <property type="project" value="UniProtKB-SubCell"/>
</dbReference>
<comment type="similarity">
    <text evidence="2 6">Belongs to the sulfotransferase 1 family.</text>
</comment>
<dbReference type="EC" id="2.8.2.-" evidence="6"/>
<evidence type="ECO:0000313" key="8">
    <source>
        <dbReference type="EMBL" id="KAK0149631.1"/>
    </source>
</evidence>
<evidence type="ECO:0000256" key="1">
    <source>
        <dbReference type="ARBA" id="ARBA00004496"/>
    </source>
</evidence>
<evidence type="ECO:0000256" key="6">
    <source>
        <dbReference type="RuleBase" id="RU361155"/>
    </source>
</evidence>
<keyword evidence="5" id="KW-0128">Catecholamine metabolism</keyword>
<reference evidence="8" key="1">
    <citation type="journal article" date="2023" name="Front. Mar. Sci.">
        <title>A new Merluccius polli reference genome to investigate the effects of global change in West African waters.</title>
        <authorList>
            <person name="Mateo J.L."/>
            <person name="Blanco-Fernandez C."/>
            <person name="Garcia-Vazquez E."/>
            <person name="Machado-Schiaffino G."/>
        </authorList>
    </citation>
    <scope>NUCLEOTIDE SEQUENCE</scope>
    <source>
        <strain evidence="8">C29</strain>
        <tissue evidence="8">Fin</tissue>
    </source>
</reference>
<dbReference type="InterPro" id="IPR027417">
    <property type="entry name" value="P-loop_NTPase"/>
</dbReference>
<dbReference type="Gene3D" id="3.40.50.300">
    <property type="entry name" value="P-loop containing nucleotide triphosphate hydrolases"/>
    <property type="match status" value="2"/>
</dbReference>
<dbReference type="FunFam" id="3.40.50.300:FF:000433">
    <property type="entry name" value="Estrogen sulfotransferase"/>
    <property type="match status" value="2"/>
</dbReference>
<dbReference type="InterPro" id="IPR000863">
    <property type="entry name" value="Sulfotransferase_dom"/>
</dbReference>
<comment type="subcellular location">
    <subcellularLocation>
        <location evidence="1">Cytoplasm</location>
    </subcellularLocation>
</comment>
<comment type="caution">
    <text evidence="8">The sequence shown here is derived from an EMBL/GenBank/DDBJ whole genome shotgun (WGS) entry which is preliminary data.</text>
</comment>
<name>A0AA47P3Q7_MERPO</name>
<evidence type="ECO:0000313" key="9">
    <source>
        <dbReference type="Proteomes" id="UP001174136"/>
    </source>
</evidence>
<dbReference type="AlphaFoldDB" id="A0AA47P3Q7"/>
<feature type="domain" description="Sulfotransferase" evidence="7">
    <location>
        <begin position="34"/>
        <end position="282"/>
    </location>
</feature>
<accession>A0AA47P3Q7</accession>
<keyword evidence="3" id="KW-0963">Cytoplasm</keyword>
<keyword evidence="4 6" id="KW-0808">Transferase</keyword>
<keyword evidence="9" id="KW-1185">Reference proteome</keyword>
<evidence type="ECO:0000256" key="3">
    <source>
        <dbReference type="ARBA" id="ARBA00022490"/>
    </source>
</evidence>
<proteinExistence type="inferred from homology"/>
<protein>
    <recommendedName>
        <fullName evidence="6">Sulfotransferase</fullName>
        <ecNumber evidence="6">2.8.2.-</ecNumber>
    </recommendedName>
</protein>
<dbReference type="GO" id="GO:0008146">
    <property type="term" value="F:sulfotransferase activity"/>
    <property type="evidence" value="ECO:0007669"/>
    <property type="project" value="InterPro"/>
</dbReference>
<evidence type="ECO:0000259" key="7">
    <source>
        <dbReference type="Pfam" id="PF00685"/>
    </source>
</evidence>
<dbReference type="Pfam" id="PF00685">
    <property type="entry name" value="Sulfotransfer_1"/>
    <property type="match status" value="2"/>
</dbReference>
<dbReference type="SUPFAM" id="SSF52540">
    <property type="entry name" value="P-loop containing nucleoside triphosphate hydrolases"/>
    <property type="match status" value="2"/>
</dbReference>
<dbReference type="PANTHER" id="PTHR11783">
    <property type="entry name" value="SULFOTRANSFERASE SULT"/>
    <property type="match status" value="1"/>
</dbReference>
<organism evidence="8 9">
    <name type="scientific">Merluccius polli</name>
    <name type="common">Benguela hake</name>
    <name type="synonym">Merluccius cadenati</name>
    <dbReference type="NCBI Taxonomy" id="89951"/>
    <lineage>
        <taxon>Eukaryota</taxon>
        <taxon>Metazoa</taxon>
        <taxon>Chordata</taxon>
        <taxon>Craniata</taxon>
        <taxon>Vertebrata</taxon>
        <taxon>Euteleostomi</taxon>
        <taxon>Actinopterygii</taxon>
        <taxon>Neopterygii</taxon>
        <taxon>Teleostei</taxon>
        <taxon>Neoteleostei</taxon>
        <taxon>Acanthomorphata</taxon>
        <taxon>Zeiogadaria</taxon>
        <taxon>Gadariae</taxon>
        <taxon>Gadiformes</taxon>
        <taxon>Gadoidei</taxon>
        <taxon>Merlucciidae</taxon>
        <taxon>Merluccius</taxon>
    </lineage>
</organism>
<evidence type="ECO:0000256" key="5">
    <source>
        <dbReference type="ARBA" id="ARBA00022939"/>
    </source>
</evidence>
<evidence type="ECO:0000256" key="4">
    <source>
        <dbReference type="ARBA" id="ARBA00022679"/>
    </source>
</evidence>
<dbReference type="EMBL" id="JAOPHQ010001728">
    <property type="protein sequence ID" value="KAK0149631.1"/>
    <property type="molecule type" value="Genomic_DNA"/>
</dbReference>
<dbReference type="Proteomes" id="UP001174136">
    <property type="component" value="Unassembled WGS sequence"/>
</dbReference>
<sequence length="580" mass="68855">MMPPRPKLFDFHGVSMIHYFTDNWENIQNFKARPDDVLIATYPKAGTTWVSYILDLLYFSQPDRQKSTPIHERVPFLEIHIPNFSSGTDLADSLHTSPRLIKTHLPVQLVPKSFWEQKCRVVYVARNAKDNAVSYFHFDRMNLAQPEPGDWNSFLQRFMDGKMVFGSWYDHVTGWWERKQSHPKLHYMFFEDMVEDTGREIDKLCSFLGLTSTGEEKEKIRHLVQFDNMKKDDMANYSTVNVMDFKISPFMRKGKVGDWKNHFTITQNEQFDEDYTKKMKNTTLQFRTETMMPPRPNLFDFHGVSMIHYFTDNWENIQNFKARPDDVLIATYPKAGTTWVSYILDLLYFSQPDRQKSTPIHERVPFLEIHIPNFSSGIDLADSLHTSPRLIKTHLPVQLIPKSFWEQKCRVVYVARNAKDNVVSYFHFDRMNFVHPEPGDWNSFLQRFMDGKMVFGSWYDHVTGWWERKQSHPKLHYMFFEDMIEDTGREIDKLCSFLGLTSTAEQKEKIRHLAQFDNMKKDDMANYSTVNIMDFKISPFMRKGKVGDWKNHFTITQNEQFDEDYKKKMKNTTLQFRTEV</sequence>
<evidence type="ECO:0000256" key="2">
    <source>
        <dbReference type="ARBA" id="ARBA00005771"/>
    </source>
</evidence>
<feature type="domain" description="Sulfotransferase" evidence="7">
    <location>
        <begin position="324"/>
        <end position="572"/>
    </location>
</feature>
<gene>
    <name evidence="8" type="primary">sult1st3_0</name>
    <name evidence="8" type="ORF">N1851_009616</name>
</gene>